<dbReference type="Gene3D" id="3.40.50.300">
    <property type="entry name" value="P-loop containing nucleotide triphosphate hydrolases"/>
    <property type="match status" value="1"/>
</dbReference>
<protein>
    <recommendedName>
        <fullName evidence="5">ATPase</fullName>
    </recommendedName>
</protein>
<dbReference type="InterPro" id="IPR027417">
    <property type="entry name" value="P-loop_NTPase"/>
</dbReference>
<sequence>MKKRFLYYELVKYLNHKNALLITGMRQVGKTTLMRQVYEKVKEPRLWFDFDNPLDQKVFEDIDYQAVYKRLTGMAKRGAKLSVFIDEIQNFPEITKVIKYLIDHHSVKFYLTGSSNFYLKNLFPESLSGRKFLHELPPLSFQEYLYFKDKSFVEKVQGSALEDIYRKNSIFTHKAREAEYEDFLTFGGFPEVVTTEDKETKLMVLKNIFASFFEKDIKILSDYSDIRELRDMILLLVPRVGSMLDVTRLSSELGADRVKLYRFLEFLQGTFFIRLLPRFSNSIDRSVAGGKKVYFSDTGLLNIIGKVSEAQIFENAVINQLSRYGKVSFYNKRNSAEIDAILDKNTAFEIKLNGTSSDLSRLAVLSADLGIPQAFVISKKFQERNGFLSPVIL</sequence>
<feature type="domain" description="DUF4143" evidence="2">
    <location>
        <begin position="214"/>
        <end position="352"/>
    </location>
</feature>
<organism evidence="3 4">
    <name type="scientific">Candidatus Daviesbacteria bacterium RIFCSPLOWO2_02_FULL_36_7</name>
    <dbReference type="NCBI Taxonomy" id="1797792"/>
    <lineage>
        <taxon>Bacteria</taxon>
        <taxon>Candidatus Daviesiibacteriota</taxon>
    </lineage>
</organism>
<accession>A0A1F5MG71</accession>
<comment type="caution">
    <text evidence="3">The sequence shown here is derived from an EMBL/GenBank/DDBJ whole genome shotgun (WGS) entry which is preliminary data.</text>
</comment>
<evidence type="ECO:0000313" key="3">
    <source>
        <dbReference type="EMBL" id="OGE64355.1"/>
    </source>
</evidence>
<proteinExistence type="predicted"/>
<dbReference type="PANTHER" id="PTHR43566:SF1">
    <property type="entry name" value="AAA+ ATPASE DOMAIN-CONTAINING PROTEIN"/>
    <property type="match status" value="1"/>
</dbReference>
<evidence type="ECO:0008006" key="5">
    <source>
        <dbReference type="Google" id="ProtNLM"/>
    </source>
</evidence>
<dbReference type="Proteomes" id="UP000178859">
    <property type="component" value="Unassembled WGS sequence"/>
</dbReference>
<dbReference type="Pfam" id="PF13635">
    <property type="entry name" value="DUF4143"/>
    <property type="match status" value="1"/>
</dbReference>
<evidence type="ECO:0000259" key="2">
    <source>
        <dbReference type="Pfam" id="PF13635"/>
    </source>
</evidence>
<evidence type="ECO:0000313" key="4">
    <source>
        <dbReference type="Proteomes" id="UP000178859"/>
    </source>
</evidence>
<dbReference type="InterPro" id="IPR041682">
    <property type="entry name" value="AAA_14"/>
</dbReference>
<dbReference type="EMBL" id="MFDT01000068">
    <property type="protein sequence ID" value="OGE64355.1"/>
    <property type="molecule type" value="Genomic_DNA"/>
</dbReference>
<gene>
    <name evidence="3" type="ORF">A3I48_03070</name>
</gene>
<name>A0A1F5MG71_9BACT</name>
<dbReference type="SUPFAM" id="SSF52540">
    <property type="entry name" value="P-loop containing nucleoside triphosphate hydrolases"/>
    <property type="match status" value="1"/>
</dbReference>
<evidence type="ECO:0000259" key="1">
    <source>
        <dbReference type="Pfam" id="PF13173"/>
    </source>
</evidence>
<feature type="domain" description="AAA" evidence="1">
    <location>
        <begin position="17"/>
        <end position="145"/>
    </location>
</feature>
<dbReference type="InterPro" id="IPR025420">
    <property type="entry name" value="DUF4143"/>
</dbReference>
<dbReference type="Pfam" id="PF13173">
    <property type="entry name" value="AAA_14"/>
    <property type="match status" value="1"/>
</dbReference>
<dbReference type="AlphaFoldDB" id="A0A1F5MG71"/>
<dbReference type="PANTHER" id="PTHR43566">
    <property type="entry name" value="CONSERVED PROTEIN"/>
    <property type="match status" value="1"/>
</dbReference>
<reference evidence="3 4" key="1">
    <citation type="journal article" date="2016" name="Nat. Commun.">
        <title>Thousands of microbial genomes shed light on interconnected biogeochemical processes in an aquifer system.</title>
        <authorList>
            <person name="Anantharaman K."/>
            <person name="Brown C.T."/>
            <person name="Hug L.A."/>
            <person name="Sharon I."/>
            <person name="Castelle C.J."/>
            <person name="Probst A.J."/>
            <person name="Thomas B.C."/>
            <person name="Singh A."/>
            <person name="Wilkins M.J."/>
            <person name="Karaoz U."/>
            <person name="Brodie E.L."/>
            <person name="Williams K.H."/>
            <person name="Hubbard S.S."/>
            <person name="Banfield J.F."/>
        </authorList>
    </citation>
    <scope>NUCLEOTIDE SEQUENCE [LARGE SCALE GENOMIC DNA]</scope>
</reference>